<dbReference type="AlphaFoldDB" id="A0A7W9Y7U5"/>
<dbReference type="InterPro" id="IPR004360">
    <property type="entry name" value="Glyas_Fos-R_dOase_dom"/>
</dbReference>
<evidence type="ECO:0000259" key="1">
    <source>
        <dbReference type="PROSITE" id="PS51819"/>
    </source>
</evidence>
<proteinExistence type="predicted"/>
<dbReference type="InterPro" id="IPR037523">
    <property type="entry name" value="VOC_core"/>
</dbReference>
<dbReference type="Pfam" id="PF00903">
    <property type="entry name" value="Glyoxalase"/>
    <property type="match status" value="1"/>
</dbReference>
<sequence>MQLDHVTLRTSDLEGTREFLEGILGLKIGYRPSFGFPGYWLYNGDQPIVHLIPGDGSTAVRNAEGIDHVAFRLDGYLKFREGLELKGIPYSTMDLPELGERRLFVRTPSGILMELVFREVAGLLPS</sequence>
<dbReference type="GO" id="GO:0016829">
    <property type="term" value="F:lyase activity"/>
    <property type="evidence" value="ECO:0007669"/>
    <property type="project" value="UniProtKB-KW"/>
</dbReference>
<name>A0A7W9Y7U5_9HYPH</name>
<dbReference type="SUPFAM" id="SSF54593">
    <property type="entry name" value="Glyoxalase/Bleomycin resistance protein/Dihydroxybiphenyl dioxygenase"/>
    <property type="match status" value="1"/>
</dbReference>
<comment type="caution">
    <text evidence="2">The sequence shown here is derived from an EMBL/GenBank/DDBJ whole genome shotgun (WGS) entry which is preliminary data.</text>
</comment>
<keyword evidence="2" id="KW-0456">Lyase</keyword>
<reference evidence="2 3" key="1">
    <citation type="submission" date="2020-08" db="EMBL/GenBank/DDBJ databases">
        <title>Genomic Encyclopedia of Type Strains, Phase IV (KMG-IV): sequencing the most valuable type-strain genomes for metagenomic binning, comparative biology and taxonomic classification.</title>
        <authorList>
            <person name="Goeker M."/>
        </authorList>
    </citation>
    <scope>NUCLEOTIDE SEQUENCE [LARGE SCALE GENOMIC DNA]</scope>
    <source>
        <strain evidence="2 3">DSM 100734</strain>
    </source>
</reference>
<dbReference type="EMBL" id="JACHEG010000003">
    <property type="protein sequence ID" value="MBB6163607.1"/>
    <property type="molecule type" value="Genomic_DNA"/>
</dbReference>
<keyword evidence="3" id="KW-1185">Reference proteome</keyword>
<evidence type="ECO:0000313" key="3">
    <source>
        <dbReference type="Proteomes" id="UP000547879"/>
    </source>
</evidence>
<dbReference type="GO" id="GO:0051213">
    <property type="term" value="F:dioxygenase activity"/>
    <property type="evidence" value="ECO:0007669"/>
    <property type="project" value="UniProtKB-KW"/>
</dbReference>
<dbReference type="InterPro" id="IPR029068">
    <property type="entry name" value="Glyas_Bleomycin-R_OHBP_Dase"/>
</dbReference>
<protein>
    <submittedName>
        <fullName evidence="2">Catechol 2,3-dioxygenase-like lactoylglutathione lyase family enzyme</fullName>
    </submittedName>
</protein>
<dbReference type="RefSeq" id="WP_183993456.1">
    <property type="nucleotide sequence ID" value="NZ_BMHW01000008.1"/>
</dbReference>
<accession>A0A7W9Y7U5</accession>
<dbReference type="Proteomes" id="UP000547879">
    <property type="component" value="Unassembled WGS sequence"/>
</dbReference>
<gene>
    <name evidence="2" type="ORF">HNQ72_003447</name>
</gene>
<organism evidence="2 3">
    <name type="scientific">Rhizobium wenxiniae</name>
    <dbReference type="NCBI Taxonomy" id="1737357"/>
    <lineage>
        <taxon>Bacteria</taxon>
        <taxon>Pseudomonadati</taxon>
        <taxon>Pseudomonadota</taxon>
        <taxon>Alphaproteobacteria</taxon>
        <taxon>Hyphomicrobiales</taxon>
        <taxon>Rhizobiaceae</taxon>
        <taxon>Rhizobium/Agrobacterium group</taxon>
        <taxon>Rhizobium</taxon>
    </lineage>
</organism>
<evidence type="ECO:0000313" key="2">
    <source>
        <dbReference type="EMBL" id="MBB6163607.1"/>
    </source>
</evidence>
<feature type="domain" description="VOC" evidence="1">
    <location>
        <begin position="2"/>
        <end position="118"/>
    </location>
</feature>
<keyword evidence="2" id="KW-0560">Oxidoreductase</keyword>
<keyword evidence="2" id="KW-0223">Dioxygenase</keyword>
<dbReference type="Gene3D" id="3.10.180.10">
    <property type="entry name" value="2,3-Dihydroxybiphenyl 1,2-Dioxygenase, domain 1"/>
    <property type="match status" value="1"/>
</dbReference>
<dbReference type="PROSITE" id="PS51819">
    <property type="entry name" value="VOC"/>
    <property type="match status" value="1"/>
</dbReference>